<dbReference type="Pfam" id="PF08545">
    <property type="entry name" value="ACP_syn_III"/>
    <property type="match status" value="1"/>
</dbReference>
<dbReference type="GO" id="GO:0006633">
    <property type="term" value="P:fatty acid biosynthetic process"/>
    <property type="evidence" value="ECO:0007669"/>
    <property type="project" value="InterPro"/>
</dbReference>
<evidence type="ECO:0000259" key="3">
    <source>
        <dbReference type="Pfam" id="PF08541"/>
    </source>
</evidence>
<organism evidence="5 6">
    <name type="scientific">Tenacibaculum finnmarkense genomovar ulcerans</name>
    <dbReference type="NCBI Taxonomy" id="2781388"/>
    <lineage>
        <taxon>Bacteria</taxon>
        <taxon>Pseudomonadati</taxon>
        <taxon>Bacteroidota</taxon>
        <taxon>Flavobacteriia</taxon>
        <taxon>Flavobacteriales</taxon>
        <taxon>Flavobacteriaceae</taxon>
        <taxon>Tenacibaculum</taxon>
        <taxon>Tenacibaculum finnmarkense</taxon>
    </lineage>
</organism>
<proteinExistence type="predicted"/>
<evidence type="ECO:0000256" key="1">
    <source>
        <dbReference type="ARBA" id="ARBA00022679"/>
    </source>
</evidence>
<evidence type="ECO:0000259" key="4">
    <source>
        <dbReference type="Pfam" id="PF08545"/>
    </source>
</evidence>
<dbReference type="EMBL" id="OENE01000010">
    <property type="protein sequence ID" value="SOU88340.1"/>
    <property type="molecule type" value="Genomic_DNA"/>
</dbReference>
<keyword evidence="1" id="KW-0808">Transferase</keyword>
<protein>
    <submittedName>
        <fullName evidence="5">3-oxoacyl-ACP synthase</fullName>
    </submittedName>
</protein>
<dbReference type="GO" id="GO:0004315">
    <property type="term" value="F:3-oxoacyl-[acyl-carrier-protein] synthase activity"/>
    <property type="evidence" value="ECO:0007669"/>
    <property type="project" value="InterPro"/>
</dbReference>
<dbReference type="CDD" id="cd00830">
    <property type="entry name" value="KAS_III"/>
    <property type="match status" value="1"/>
</dbReference>
<dbReference type="Gene3D" id="3.40.47.10">
    <property type="match status" value="1"/>
</dbReference>
<feature type="domain" description="Beta-ketoacyl-[acyl-carrier-protein] synthase III N-terminal" evidence="4">
    <location>
        <begin position="130"/>
        <end position="204"/>
    </location>
</feature>
<evidence type="ECO:0000256" key="2">
    <source>
        <dbReference type="ARBA" id="ARBA00023315"/>
    </source>
</evidence>
<sequence>MTSAVITGTGSYIPVIKKENNQFLENSFLNADGTSFSSPNDIIIEKFKSITGIEERRYANDDYQSSDLGYLAAKKAIEDANINPESLDYIIFAHNFGDVKKDAIQSDMLPSLASRVKHLLKIENPNCVAYDLLFGCPGWVQGVIQAQAFINAGIAKKCLVIGSETLSRVIDAYDRDSMIYSDGAGACILEEKENSSSGILSHATQTFTKEEAYFLFFGKSFNQKLNNSEENTRYIKMHGRKIYEFALNNVPQAMKTALDKSGVAINDVNKIFIHQANEKMDEAIIKRFYRLYKKPVPKEIMPMSIRTLGNSSVATVPTLLDLVLKGNIEHQQVKKGDVIMLASVGSGMNINAIVYRY</sequence>
<keyword evidence="2" id="KW-0012">Acyltransferase</keyword>
<feature type="domain" description="Beta-ketoacyl-[acyl-carrier-protein] synthase III C-terminal" evidence="3">
    <location>
        <begin position="258"/>
        <end position="357"/>
    </location>
</feature>
<gene>
    <name evidence="5" type="ORF">TNO010_180036</name>
</gene>
<dbReference type="PANTHER" id="PTHR34069">
    <property type="entry name" value="3-OXOACYL-[ACYL-CARRIER-PROTEIN] SYNTHASE 3"/>
    <property type="match status" value="1"/>
</dbReference>
<dbReference type="Pfam" id="PF08541">
    <property type="entry name" value="ACP_syn_III_C"/>
    <property type="match status" value="1"/>
</dbReference>
<evidence type="ECO:0000313" key="6">
    <source>
        <dbReference type="Proteomes" id="UP000490060"/>
    </source>
</evidence>
<accession>A0A2I2M8H1</accession>
<name>A0A2I2M8H1_9FLAO</name>
<evidence type="ECO:0000313" key="5">
    <source>
        <dbReference type="EMBL" id="SOU88340.1"/>
    </source>
</evidence>
<dbReference type="PANTHER" id="PTHR34069:SF2">
    <property type="entry name" value="BETA-KETOACYL-[ACYL-CARRIER-PROTEIN] SYNTHASE III"/>
    <property type="match status" value="1"/>
</dbReference>
<dbReference type="InterPro" id="IPR013751">
    <property type="entry name" value="ACP_syn_III_N"/>
</dbReference>
<dbReference type="InterPro" id="IPR016039">
    <property type="entry name" value="Thiolase-like"/>
</dbReference>
<dbReference type="SUPFAM" id="SSF53901">
    <property type="entry name" value="Thiolase-like"/>
    <property type="match status" value="1"/>
</dbReference>
<dbReference type="AlphaFoldDB" id="A0A2I2M8H1"/>
<reference evidence="5 6" key="1">
    <citation type="submission" date="2017-11" db="EMBL/GenBank/DDBJ databases">
        <authorList>
            <person name="Duchaud E."/>
        </authorList>
    </citation>
    <scope>NUCLEOTIDE SEQUENCE [LARGE SCALE GENOMIC DNA]</scope>
    <source>
        <strain evidence="5 6">TNO010</strain>
    </source>
</reference>
<dbReference type="Proteomes" id="UP000490060">
    <property type="component" value="Unassembled WGS sequence"/>
</dbReference>
<dbReference type="GeneID" id="86819050"/>
<dbReference type="InterPro" id="IPR013747">
    <property type="entry name" value="ACP_syn_III_C"/>
</dbReference>
<dbReference type="GO" id="GO:0044550">
    <property type="term" value="P:secondary metabolite biosynthetic process"/>
    <property type="evidence" value="ECO:0007669"/>
    <property type="project" value="TreeGrafter"/>
</dbReference>
<dbReference type="RefSeq" id="WP_101916157.1">
    <property type="nucleotide sequence ID" value="NZ_JAJHTN010000004.1"/>
</dbReference>